<feature type="transmembrane region" description="Helical" evidence="1">
    <location>
        <begin position="30"/>
        <end position="48"/>
    </location>
</feature>
<dbReference type="InterPro" id="IPR003675">
    <property type="entry name" value="Rce1/LyrA-like_dom"/>
</dbReference>
<evidence type="ECO:0000259" key="2">
    <source>
        <dbReference type="Pfam" id="PF02517"/>
    </source>
</evidence>
<feature type="transmembrane region" description="Helical" evidence="1">
    <location>
        <begin position="5"/>
        <end position="24"/>
    </location>
</feature>
<sequence>MENNYFKAILIFAFVSIISFVLWKFSPNEIFASIAFQGAILLLVPLALSFVYKQRFSEIGVSIERKKEIFFYSAALILISIPIMLYAARLPEFNAFYPQFFARNFPEFLKFEFLALPGFFFLEFFYRGFALQLFRKSVKNDYLAILLQNIPYFFIHYGKPAGELYYSFFAGIVLGYVCLKAKSFLPGFFAHYSGAFIFDYLNW</sequence>
<gene>
    <name evidence="3" type="ORF">H1016_01890</name>
</gene>
<dbReference type="Pfam" id="PF02517">
    <property type="entry name" value="Rce1-like"/>
    <property type="match status" value="1"/>
</dbReference>
<keyword evidence="4" id="KW-1185">Reference proteome</keyword>
<keyword evidence="1" id="KW-1133">Transmembrane helix</keyword>
<dbReference type="EMBL" id="DVAB01000017">
    <property type="protein sequence ID" value="HIK00270.1"/>
    <property type="molecule type" value="Genomic_DNA"/>
</dbReference>
<evidence type="ECO:0000313" key="3">
    <source>
        <dbReference type="EMBL" id="HIK00270.1"/>
    </source>
</evidence>
<dbReference type="GO" id="GO:0006508">
    <property type="term" value="P:proteolysis"/>
    <property type="evidence" value="ECO:0007669"/>
    <property type="project" value="UniProtKB-KW"/>
</dbReference>
<feature type="transmembrane region" description="Helical" evidence="1">
    <location>
        <begin position="164"/>
        <end position="179"/>
    </location>
</feature>
<dbReference type="AlphaFoldDB" id="A0A832V4V1"/>
<keyword evidence="1" id="KW-0472">Membrane</keyword>
<feature type="transmembrane region" description="Helical" evidence="1">
    <location>
        <begin position="108"/>
        <end position="129"/>
    </location>
</feature>
<keyword evidence="3" id="KW-0645">Protease</keyword>
<dbReference type="GO" id="GO:0004175">
    <property type="term" value="F:endopeptidase activity"/>
    <property type="evidence" value="ECO:0007669"/>
    <property type="project" value="UniProtKB-ARBA"/>
</dbReference>
<evidence type="ECO:0000256" key="1">
    <source>
        <dbReference type="SAM" id="Phobius"/>
    </source>
</evidence>
<keyword evidence="1" id="KW-0812">Transmembrane</keyword>
<accession>A0A832V4V1</accession>
<keyword evidence="3" id="KW-0482">Metalloprotease</keyword>
<comment type="caution">
    <text evidence="3">The sequence shown here is derived from an EMBL/GenBank/DDBJ whole genome shotgun (WGS) entry which is preliminary data.</text>
</comment>
<dbReference type="GO" id="GO:0008237">
    <property type="term" value="F:metallopeptidase activity"/>
    <property type="evidence" value="ECO:0007669"/>
    <property type="project" value="UniProtKB-KW"/>
</dbReference>
<keyword evidence="3" id="KW-0378">Hydrolase</keyword>
<dbReference type="GO" id="GO:0080120">
    <property type="term" value="P:CAAX-box protein maturation"/>
    <property type="evidence" value="ECO:0007669"/>
    <property type="project" value="UniProtKB-ARBA"/>
</dbReference>
<feature type="domain" description="CAAX prenyl protease 2/Lysostaphin resistance protein A-like" evidence="2">
    <location>
        <begin position="114"/>
        <end position="192"/>
    </location>
</feature>
<evidence type="ECO:0000313" key="4">
    <source>
        <dbReference type="Proteomes" id="UP000646946"/>
    </source>
</evidence>
<reference evidence="3 4" key="1">
    <citation type="journal article" name="Nat. Commun.">
        <title>Undinarchaeota illuminate DPANN phylogeny and the impact of gene transfer on archaeal evolution.</title>
        <authorList>
            <person name="Dombrowski N."/>
            <person name="Williams T.A."/>
            <person name="Sun J."/>
            <person name="Woodcroft B.J."/>
            <person name="Lee J.H."/>
            <person name="Minh B.Q."/>
            <person name="Rinke C."/>
            <person name="Spang A."/>
        </authorList>
    </citation>
    <scope>NUCLEOTIDE SEQUENCE [LARGE SCALE GENOMIC DNA]</scope>
    <source>
        <strain evidence="3">MAG_bin1129</strain>
    </source>
</reference>
<dbReference type="Proteomes" id="UP000646946">
    <property type="component" value="Unassembled WGS sequence"/>
</dbReference>
<name>A0A832V4V1_9ARCH</name>
<organism evidence="3 4">
    <name type="scientific">Candidatus Naiadarchaeum limnaeum</name>
    <dbReference type="NCBI Taxonomy" id="2756139"/>
    <lineage>
        <taxon>Archaea</taxon>
        <taxon>Candidatus Undinarchaeota</taxon>
        <taxon>Candidatus Undinarchaeia</taxon>
        <taxon>Candidatus Naiadarchaeales</taxon>
        <taxon>Candidatus Naiadarchaeaceae</taxon>
        <taxon>Candidatus Naiadarchaeum</taxon>
    </lineage>
</organism>
<proteinExistence type="predicted"/>
<protein>
    <submittedName>
        <fullName evidence="3">CPBP family intramembrane metalloprotease</fullName>
    </submittedName>
</protein>
<feature type="transmembrane region" description="Helical" evidence="1">
    <location>
        <begin position="69"/>
        <end position="88"/>
    </location>
</feature>